<dbReference type="InterPro" id="IPR003744">
    <property type="entry name" value="YhhQ"/>
</dbReference>
<feature type="transmembrane region" description="Helical" evidence="1">
    <location>
        <begin position="144"/>
        <end position="168"/>
    </location>
</feature>
<comment type="similarity">
    <text evidence="1">Belongs to the vitamin uptake transporter (VUT/ECF) (TC 2.A.88) family. Q precursor transporter subfamily.</text>
</comment>
<reference evidence="2 3" key="1">
    <citation type="submission" date="2014-07" db="EMBL/GenBank/DDBJ databases">
        <authorList>
            <person name="McCorrison J."/>
            <person name="Sanka R."/>
            <person name="Torralba M."/>
            <person name="Gillis M."/>
            <person name="Haft D.H."/>
            <person name="Methe B."/>
            <person name="Sutton G."/>
            <person name="Nelson K.E."/>
        </authorList>
    </citation>
    <scope>NUCLEOTIDE SEQUENCE [LARGE SCALE GENOMIC DNA]</scope>
    <source>
        <strain evidence="2 3">DNF00882</strain>
    </source>
</reference>
<evidence type="ECO:0000313" key="2">
    <source>
        <dbReference type="EMBL" id="KGF50246.1"/>
    </source>
</evidence>
<gene>
    <name evidence="2" type="ORF">HMPREF0654_01945</name>
</gene>
<keyword evidence="1" id="KW-0472">Membrane</keyword>
<keyword evidence="1" id="KW-0812">Transmembrane</keyword>
<dbReference type="HAMAP" id="MF_02088">
    <property type="entry name" value="Q_prec_transport"/>
    <property type="match status" value="1"/>
</dbReference>
<keyword evidence="1" id="KW-1133">Transmembrane helix</keyword>
<keyword evidence="1" id="KW-0813">Transport</keyword>
<dbReference type="Proteomes" id="UP000029538">
    <property type="component" value="Unassembled WGS sequence"/>
</dbReference>
<sequence length="230" mass="25562">MNKTKQQVSVLFMLFSILFCVCLIAANILETKQISVLGISLTGGLIVFPVSYIINDCVCEVWGFKKARLLIWTGFAMNFFFVSVGALCDWIPGAPYWNNQEGFHAIFGLAPRVAVASFVAFIIGSFANAYVMSKMKIHDGGKRFSLRAILSTVAGETCDSIIFFPLALGGVVPANELPKLMLWQVLLKTVYEVIALPMTIRIVKKLKEHEGEDVYDTGVNYSIWKIFNLS</sequence>
<evidence type="ECO:0000256" key="1">
    <source>
        <dbReference type="HAMAP-Rule" id="MF_02088"/>
    </source>
</evidence>
<protein>
    <recommendedName>
        <fullName evidence="1">Probable queuosine precursor transporter</fullName>
        <shortName evidence="1">Q precursor transporter</shortName>
    </recommendedName>
</protein>
<feature type="transmembrane region" description="Helical" evidence="1">
    <location>
        <begin position="7"/>
        <end position="28"/>
    </location>
</feature>
<dbReference type="RefSeq" id="WP_036882356.1">
    <property type="nucleotide sequence ID" value="NZ_JRNR01000006.1"/>
</dbReference>
<accession>A0A096AU46</accession>
<organism evidence="2 3">
    <name type="scientific">Prevotella disiens DNF00882</name>
    <dbReference type="NCBI Taxonomy" id="1401075"/>
    <lineage>
        <taxon>Bacteria</taxon>
        <taxon>Pseudomonadati</taxon>
        <taxon>Bacteroidota</taxon>
        <taxon>Bacteroidia</taxon>
        <taxon>Bacteroidales</taxon>
        <taxon>Prevotellaceae</taxon>
        <taxon>Prevotella</taxon>
    </lineage>
</organism>
<dbReference type="NCBIfam" id="TIGR00697">
    <property type="entry name" value="queuosine precursor transporter"/>
    <property type="match status" value="1"/>
</dbReference>
<comment type="subcellular location">
    <subcellularLocation>
        <location evidence="1">Cell membrane</location>
        <topology evidence="1">Multi-pass membrane protein</topology>
    </subcellularLocation>
</comment>
<dbReference type="Pfam" id="PF02592">
    <property type="entry name" value="Vut_1"/>
    <property type="match status" value="1"/>
</dbReference>
<comment type="caution">
    <text evidence="2">The sequence shown here is derived from an EMBL/GenBank/DDBJ whole genome shotgun (WGS) entry which is preliminary data.</text>
</comment>
<comment type="function">
    <text evidence="1">Involved in the import of queuosine (Q) precursors, required for Q precursor salvage.</text>
</comment>
<dbReference type="GO" id="GO:0005886">
    <property type="term" value="C:plasma membrane"/>
    <property type="evidence" value="ECO:0007669"/>
    <property type="project" value="UniProtKB-SubCell"/>
</dbReference>
<dbReference type="EMBL" id="JRNR01000006">
    <property type="protein sequence ID" value="KGF50246.1"/>
    <property type="molecule type" value="Genomic_DNA"/>
</dbReference>
<feature type="transmembrane region" description="Helical" evidence="1">
    <location>
        <begin position="34"/>
        <end position="55"/>
    </location>
</feature>
<dbReference type="AlphaFoldDB" id="A0A096AU46"/>
<dbReference type="GO" id="GO:0022857">
    <property type="term" value="F:transmembrane transporter activity"/>
    <property type="evidence" value="ECO:0007669"/>
    <property type="project" value="UniProtKB-UniRule"/>
</dbReference>
<dbReference type="PANTHER" id="PTHR34300">
    <property type="entry name" value="QUEUOSINE PRECURSOR TRANSPORTER-RELATED"/>
    <property type="match status" value="1"/>
</dbReference>
<keyword evidence="1" id="KW-1003">Cell membrane</keyword>
<proteinExistence type="inferred from homology"/>
<name>A0A096AU46_9BACT</name>
<feature type="transmembrane region" description="Helical" evidence="1">
    <location>
        <begin position="113"/>
        <end position="132"/>
    </location>
</feature>
<dbReference type="PANTHER" id="PTHR34300:SF2">
    <property type="entry name" value="QUEUOSINE PRECURSOR TRANSPORTER-RELATED"/>
    <property type="match status" value="1"/>
</dbReference>
<feature type="transmembrane region" description="Helical" evidence="1">
    <location>
        <begin position="67"/>
        <end position="93"/>
    </location>
</feature>
<evidence type="ECO:0000313" key="3">
    <source>
        <dbReference type="Proteomes" id="UP000029538"/>
    </source>
</evidence>
<feature type="transmembrane region" description="Helical" evidence="1">
    <location>
        <begin position="180"/>
        <end position="200"/>
    </location>
</feature>